<evidence type="ECO:0000313" key="2">
    <source>
        <dbReference type="Proteomes" id="UP000323664"/>
    </source>
</evidence>
<dbReference type="RefSeq" id="WP_123064836.1">
    <property type="nucleotide sequence ID" value="NZ_RIAS01000007.1"/>
</dbReference>
<gene>
    <name evidence="1" type="ORF">EC604_14425</name>
</gene>
<reference evidence="1 2" key="1">
    <citation type="journal article" date="2019" name="J. Ind. Microbiol. Biotechnol.">
        <title>Paenibacillus amylolyticus 27C64 has a diverse set of carbohydrate-active enzymes and complete pectin deconstruction system.</title>
        <authorList>
            <person name="Keggi C."/>
            <person name="Doran-Peterson J."/>
        </authorList>
    </citation>
    <scope>NUCLEOTIDE SEQUENCE [LARGE SCALE GENOMIC DNA]</scope>
    <source>
        <strain evidence="1 2">27C64</strain>
    </source>
</reference>
<sequence>MKAKILFFVLFVSLGVSVALYVLTKYDLVEKGSASSNSDSLELPASEHVIEEENTYESNAANGMVDKKLEAESSNTEYIYYLTDDKIIEAINDGKKTNKAFRESFKLPLLSSTSKDSTFEYMDVFINTPYRLVTAHSYNQYMQYDKTASIDDVRSLINYDSISFTAYVLSGTARMLATELIQDGTVIESYKIDNNVKGDMKTSYFSVDAIDFREPAILKIYEKSNPSNYSEFQISFEDHVK</sequence>
<name>A0A5M9WTS9_PAEAM</name>
<accession>A0A5M9WTS9</accession>
<organism evidence="1 2">
    <name type="scientific">Paenibacillus amylolyticus</name>
    <dbReference type="NCBI Taxonomy" id="1451"/>
    <lineage>
        <taxon>Bacteria</taxon>
        <taxon>Bacillati</taxon>
        <taxon>Bacillota</taxon>
        <taxon>Bacilli</taxon>
        <taxon>Bacillales</taxon>
        <taxon>Paenibacillaceae</taxon>
        <taxon>Paenibacillus</taxon>
    </lineage>
</organism>
<proteinExistence type="predicted"/>
<evidence type="ECO:0000313" key="1">
    <source>
        <dbReference type="EMBL" id="KAA8785036.1"/>
    </source>
</evidence>
<protein>
    <submittedName>
        <fullName evidence="1">Uncharacterized protein</fullName>
    </submittedName>
</protein>
<dbReference type="OrthoDB" id="2654730at2"/>
<dbReference type="EMBL" id="RIAS01000007">
    <property type="protein sequence ID" value="KAA8785036.1"/>
    <property type="molecule type" value="Genomic_DNA"/>
</dbReference>
<dbReference type="AlphaFoldDB" id="A0A5M9WTS9"/>
<dbReference type="Proteomes" id="UP000323664">
    <property type="component" value="Unassembled WGS sequence"/>
</dbReference>
<comment type="caution">
    <text evidence="1">The sequence shown here is derived from an EMBL/GenBank/DDBJ whole genome shotgun (WGS) entry which is preliminary data.</text>
</comment>